<gene>
    <name evidence="3" type="ORF">B0T26DRAFT_200134</name>
</gene>
<dbReference type="PANTHER" id="PTHR43591:SF10">
    <property type="entry name" value="ABC TRANSMEMBRANE TYPE-1 DOMAIN-CONTAINING PROTEIN-RELATED"/>
    <property type="match status" value="1"/>
</dbReference>
<dbReference type="InterPro" id="IPR029063">
    <property type="entry name" value="SAM-dependent_MTases_sf"/>
</dbReference>
<accession>A0AA40E200</accession>
<dbReference type="Proteomes" id="UP001172101">
    <property type="component" value="Unassembled WGS sequence"/>
</dbReference>
<keyword evidence="3" id="KW-0489">Methyltransferase</keyword>
<comment type="caution">
    <text evidence="3">The sequence shown here is derived from an EMBL/GenBank/DDBJ whole genome shotgun (WGS) entry which is preliminary data.</text>
</comment>
<dbReference type="CDD" id="cd02440">
    <property type="entry name" value="AdoMet_MTases"/>
    <property type="match status" value="1"/>
</dbReference>
<keyword evidence="3" id="KW-0808">Transferase</keyword>
<proteinExistence type="inferred from homology"/>
<comment type="similarity">
    <text evidence="1">Belongs to the methyltransferase superfamily. LaeA methyltransferase family.</text>
</comment>
<reference evidence="3" key="1">
    <citation type="submission" date="2023-06" db="EMBL/GenBank/DDBJ databases">
        <title>Genome-scale phylogeny and comparative genomics of the fungal order Sordariales.</title>
        <authorList>
            <consortium name="Lawrence Berkeley National Laboratory"/>
            <person name="Hensen N."/>
            <person name="Bonometti L."/>
            <person name="Westerberg I."/>
            <person name="Brannstrom I.O."/>
            <person name="Guillou S."/>
            <person name="Cros-Aarteil S."/>
            <person name="Calhoun S."/>
            <person name="Haridas S."/>
            <person name="Kuo A."/>
            <person name="Mondo S."/>
            <person name="Pangilinan J."/>
            <person name="Riley R."/>
            <person name="LaButti K."/>
            <person name="Andreopoulos B."/>
            <person name="Lipzen A."/>
            <person name="Chen C."/>
            <person name="Yanf M."/>
            <person name="Daum C."/>
            <person name="Ng V."/>
            <person name="Clum A."/>
            <person name="Steindorff A."/>
            <person name="Ohm R."/>
            <person name="Martin F."/>
            <person name="Silar P."/>
            <person name="Natvig D."/>
            <person name="Lalanne C."/>
            <person name="Gautier V."/>
            <person name="Ament-velasquez S.L."/>
            <person name="Kruys A."/>
            <person name="Hutchinson M.I."/>
            <person name="Powell A.J."/>
            <person name="Barry K."/>
            <person name="Miller A.N."/>
            <person name="Grigoriev I.V."/>
            <person name="Debuchy R."/>
            <person name="Gladieux P."/>
            <person name="Thoren M.H."/>
            <person name="Johannesson H."/>
        </authorList>
    </citation>
    <scope>NUCLEOTIDE SEQUENCE</scope>
    <source>
        <strain evidence="3">SMH2392-1A</strain>
    </source>
</reference>
<keyword evidence="4" id="KW-1185">Reference proteome</keyword>
<dbReference type="RefSeq" id="XP_060297971.1">
    <property type="nucleotide sequence ID" value="XM_060433738.1"/>
</dbReference>
<organism evidence="3 4">
    <name type="scientific">Lasiosphaeria miniovina</name>
    <dbReference type="NCBI Taxonomy" id="1954250"/>
    <lineage>
        <taxon>Eukaryota</taxon>
        <taxon>Fungi</taxon>
        <taxon>Dikarya</taxon>
        <taxon>Ascomycota</taxon>
        <taxon>Pezizomycotina</taxon>
        <taxon>Sordariomycetes</taxon>
        <taxon>Sordariomycetidae</taxon>
        <taxon>Sordariales</taxon>
        <taxon>Lasiosphaeriaceae</taxon>
        <taxon>Lasiosphaeria</taxon>
    </lineage>
</organism>
<name>A0AA40E200_9PEZI</name>
<protein>
    <submittedName>
        <fullName evidence="3">S-adenosyl-L-methionine-dependent methyltransferase</fullName>
    </submittedName>
</protein>
<dbReference type="GO" id="GO:0032259">
    <property type="term" value="P:methylation"/>
    <property type="evidence" value="ECO:0007669"/>
    <property type="project" value="UniProtKB-KW"/>
</dbReference>
<evidence type="ECO:0000313" key="3">
    <source>
        <dbReference type="EMBL" id="KAK0722047.1"/>
    </source>
</evidence>
<evidence type="ECO:0000256" key="2">
    <source>
        <dbReference type="SAM" id="MobiDB-lite"/>
    </source>
</evidence>
<evidence type="ECO:0000256" key="1">
    <source>
        <dbReference type="ARBA" id="ARBA00038158"/>
    </source>
</evidence>
<dbReference type="Pfam" id="PF13489">
    <property type="entry name" value="Methyltransf_23"/>
    <property type="match status" value="1"/>
</dbReference>
<dbReference type="PANTHER" id="PTHR43591">
    <property type="entry name" value="METHYLTRANSFERASE"/>
    <property type="match status" value="1"/>
</dbReference>
<dbReference type="Gene3D" id="3.40.50.150">
    <property type="entry name" value="Vaccinia Virus protein VP39"/>
    <property type="match status" value="1"/>
</dbReference>
<feature type="region of interest" description="Disordered" evidence="2">
    <location>
        <begin position="1"/>
        <end position="21"/>
    </location>
</feature>
<dbReference type="SUPFAM" id="SSF53335">
    <property type="entry name" value="S-adenosyl-L-methionine-dependent methyltransferases"/>
    <property type="match status" value="1"/>
</dbReference>
<sequence>MEQEEVDNADADSSLGDDVQSSTASISSSILEYRAIQGRTFHSARHPTEYFTPNDDRQQESVDLTHHYLTVILDGKLFLAPISEDPKKVLDIGTGTGIWAIDFADMYPGAEVIGTDLSPMQPTWVPPNMIFEIDDATLPWTWSPNTFDFVHIRYLFGTTKDWTALFKQAYRVLQPGSWLQSGEIDVDFKSDDGTTDDVPGLATWGKLFAEAGKVMGTTFYVVAADQQRKSMEEAGFTDINVATFKVPVGGWALDPKLAEVGRIVHATLENDMEGYTLMLWHNVLQWPKDEYQIFLMEFRKAIRNKRVHGYMTLRYVYGRKPE</sequence>
<feature type="compositionally biased region" description="Acidic residues" evidence="2">
    <location>
        <begin position="1"/>
        <end position="10"/>
    </location>
</feature>
<evidence type="ECO:0000313" key="4">
    <source>
        <dbReference type="Proteomes" id="UP001172101"/>
    </source>
</evidence>
<dbReference type="GO" id="GO:0008168">
    <property type="term" value="F:methyltransferase activity"/>
    <property type="evidence" value="ECO:0007669"/>
    <property type="project" value="UniProtKB-KW"/>
</dbReference>
<dbReference type="AlphaFoldDB" id="A0AA40E200"/>
<dbReference type="EMBL" id="JAUIRO010000003">
    <property type="protein sequence ID" value="KAK0722047.1"/>
    <property type="molecule type" value="Genomic_DNA"/>
</dbReference>
<dbReference type="GeneID" id="85317008"/>